<dbReference type="Proteomes" id="UP000807469">
    <property type="component" value="Unassembled WGS sequence"/>
</dbReference>
<comment type="caution">
    <text evidence="2">The sequence shown here is derived from an EMBL/GenBank/DDBJ whole genome shotgun (WGS) entry which is preliminary data.</text>
</comment>
<feature type="compositionally biased region" description="Low complexity" evidence="1">
    <location>
        <begin position="231"/>
        <end position="266"/>
    </location>
</feature>
<feature type="region of interest" description="Disordered" evidence="1">
    <location>
        <begin position="206"/>
        <end position="316"/>
    </location>
</feature>
<dbReference type="AlphaFoldDB" id="A0A9P5YJT2"/>
<evidence type="ECO:0000313" key="3">
    <source>
        <dbReference type="Proteomes" id="UP000807469"/>
    </source>
</evidence>
<evidence type="ECO:0000313" key="2">
    <source>
        <dbReference type="EMBL" id="KAF9470599.1"/>
    </source>
</evidence>
<organism evidence="2 3">
    <name type="scientific">Pholiota conissans</name>
    <dbReference type="NCBI Taxonomy" id="109636"/>
    <lineage>
        <taxon>Eukaryota</taxon>
        <taxon>Fungi</taxon>
        <taxon>Dikarya</taxon>
        <taxon>Basidiomycota</taxon>
        <taxon>Agaricomycotina</taxon>
        <taxon>Agaricomycetes</taxon>
        <taxon>Agaricomycetidae</taxon>
        <taxon>Agaricales</taxon>
        <taxon>Agaricineae</taxon>
        <taxon>Strophariaceae</taxon>
        <taxon>Pholiota</taxon>
    </lineage>
</organism>
<sequence length="316" mass="33216">QSISGWGDLVPGRLARELAMGLKSCQSVFVLQAQAISLAREAALQLQNAVFMQERLFTTIPHAHLYYLADIDREAWNITRLIDPQLLDFVIRLGGPPILNAASEYLDFASRPGPKTFGAIPLNPPKSPPKKPWKDMTEQEMYAHFDSIPTRPAMELISKARTASIPLLLSGGVLPGAAPVVEDPSTSEADFYAGDEDFEVPAPVTTHVATPSSSGEDESSSPSPAKGLVLSQASDTSATHTSSSSSGSESDGVSSGDESGSSSDKSNATTKTPTSRVVAPAGTDSSDSSSGEDERESGSEASGEDSSTSDERSTQP</sequence>
<gene>
    <name evidence="2" type="ORF">BDN70DRAFT_939571</name>
</gene>
<protein>
    <submittedName>
        <fullName evidence="2">Uncharacterized protein</fullName>
    </submittedName>
</protein>
<reference evidence="2" key="1">
    <citation type="submission" date="2020-11" db="EMBL/GenBank/DDBJ databases">
        <authorList>
            <consortium name="DOE Joint Genome Institute"/>
            <person name="Ahrendt S."/>
            <person name="Riley R."/>
            <person name="Andreopoulos W."/>
            <person name="Labutti K."/>
            <person name="Pangilinan J."/>
            <person name="Ruiz-Duenas F.J."/>
            <person name="Barrasa J.M."/>
            <person name="Sanchez-Garcia M."/>
            <person name="Camarero S."/>
            <person name="Miyauchi S."/>
            <person name="Serrano A."/>
            <person name="Linde D."/>
            <person name="Babiker R."/>
            <person name="Drula E."/>
            <person name="Ayuso-Fernandez I."/>
            <person name="Pacheco R."/>
            <person name="Padilla G."/>
            <person name="Ferreira P."/>
            <person name="Barriuso J."/>
            <person name="Kellner H."/>
            <person name="Castanera R."/>
            <person name="Alfaro M."/>
            <person name="Ramirez L."/>
            <person name="Pisabarro A.G."/>
            <person name="Kuo A."/>
            <person name="Tritt A."/>
            <person name="Lipzen A."/>
            <person name="He G."/>
            <person name="Yan M."/>
            <person name="Ng V."/>
            <person name="Cullen D."/>
            <person name="Martin F."/>
            <person name="Rosso M.-N."/>
            <person name="Henrissat B."/>
            <person name="Hibbett D."/>
            <person name="Martinez A.T."/>
            <person name="Grigoriev I.V."/>
        </authorList>
    </citation>
    <scope>NUCLEOTIDE SEQUENCE</scope>
    <source>
        <strain evidence="2">CIRM-BRFM 674</strain>
    </source>
</reference>
<name>A0A9P5YJT2_9AGAR</name>
<accession>A0A9P5YJT2</accession>
<keyword evidence="3" id="KW-1185">Reference proteome</keyword>
<dbReference type="EMBL" id="MU155914">
    <property type="protein sequence ID" value="KAF9470599.1"/>
    <property type="molecule type" value="Genomic_DNA"/>
</dbReference>
<proteinExistence type="predicted"/>
<evidence type="ECO:0000256" key="1">
    <source>
        <dbReference type="SAM" id="MobiDB-lite"/>
    </source>
</evidence>
<feature type="non-terminal residue" evidence="2">
    <location>
        <position position="1"/>
    </location>
</feature>